<keyword evidence="2" id="KW-1185">Reference proteome</keyword>
<evidence type="ECO:0000313" key="2">
    <source>
        <dbReference type="Proteomes" id="UP000471147"/>
    </source>
</evidence>
<dbReference type="Pfam" id="PF11528">
    <property type="entry name" value="DUF3224"/>
    <property type="match status" value="1"/>
</dbReference>
<sequence length="129" mass="13824">MSQHQAKGTFDVRMAPQADDTADVGRMTLDKTYYGDLEASSIGQMIAVRTPTEGSAGYVAMERVTGTLDSKKGSFALQHFGTMNRGQQHLRIEIVPDSGTEGLTGISGTLDIIIEKGAHSYVLDYALPG</sequence>
<evidence type="ECO:0000313" key="1">
    <source>
        <dbReference type="EMBL" id="MVZ97707.1"/>
    </source>
</evidence>
<gene>
    <name evidence="1" type="ORF">EUU23_08310</name>
</gene>
<dbReference type="SUPFAM" id="SSF159238">
    <property type="entry name" value="SO1590-like"/>
    <property type="match status" value="1"/>
</dbReference>
<organism evidence="1 2">
    <name type="scientific">Sphingorhabdus profundilacus</name>
    <dbReference type="NCBI Taxonomy" id="2509718"/>
    <lineage>
        <taxon>Bacteria</taxon>
        <taxon>Pseudomonadati</taxon>
        <taxon>Pseudomonadota</taxon>
        <taxon>Alphaproteobacteria</taxon>
        <taxon>Sphingomonadales</taxon>
        <taxon>Sphingomonadaceae</taxon>
        <taxon>Sphingorhabdus</taxon>
    </lineage>
</organism>
<comment type="caution">
    <text evidence="1">The sequence shown here is derived from an EMBL/GenBank/DDBJ whole genome shotgun (WGS) entry which is preliminary data.</text>
</comment>
<dbReference type="InterPro" id="IPR023159">
    <property type="entry name" value="SO1590-like_sf"/>
</dbReference>
<dbReference type="OrthoDB" id="69764at2"/>
<reference evidence="1 2" key="1">
    <citation type="submission" date="2019-01" db="EMBL/GenBank/DDBJ databases">
        <title>Sphingorhabdus lacus sp.nov., isolated from an oligotrophic freshwater lake.</title>
        <authorList>
            <person name="Park M."/>
        </authorList>
    </citation>
    <scope>NUCLEOTIDE SEQUENCE [LARGE SCALE GENOMIC DNA]</scope>
    <source>
        <strain evidence="1 2">IMCC26285</strain>
    </source>
</reference>
<accession>A0A6I4LVZ3</accession>
<name>A0A6I4LVZ3_9SPHN</name>
<dbReference type="EMBL" id="SDWJ01000002">
    <property type="protein sequence ID" value="MVZ97707.1"/>
    <property type="molecule type" value="Genomic_DNA"/>
</dbReference>
<protein>
    <submittedName>
        <fullName evidence="1">DUF3224 domain-containing protein</fullName>
    </submittedName>
</protein>
<dbReference type="Gene3D" id="2.40.350.10">
    <property type="entry name" value="SO1590-like"/>
    <property type="match status" value="1"/>
</dbReference>
<dbReference type="AlphaFoldDB" id="A0A6I4LVZ3"/>
<dbReference type="Proteomes" id="UP000471147">
    <property type="component" value="Unassembled WGS sequence"/>
</dbReference>
<dbReference type="InterPro" id="IPR021607">
    <property type="entry name" value="DUF3224"/>
</dbReference>
<proteinExistence type="predicted"/>